<comment type="caution">
    <text evidence="2">The sequence shown here is derived from an EMBL/GenBank/DDBJ whole genome shotgun (WGS) entry which is preliminary data.</text>
</comment>
<keyword evidence="1" id="KW-1133">Transmembrane helix</keyword>
<evidence type="ECO:0008006" key="4">
    <source>
        <dbReference type="Google" id="ProtNLM"/>
    </source>
</evidence>
<evidence type="ECO:0000256" key="1">
    <source>
        <dbReference type="SAM" id="Phobius"/>
    </source>
</evidence>
<feature type="transmembrane region" description="Helical" evidence="1">
    <location>
        <begin position="147"/>
        <end position="168"/>
    </location>
</feature>
<reference evidence="2 3" key="1">
    <citation type="submission" date="2016-11" db="EMBL/GenBank/DDBJ databases">
        <title>Description of two novel members of the family Erysipelotrichaceae: Ileibacterium lipovorans gen. nov., sp. nov. and Dubosiella newyorkensis, gen. nov., sp. nov.</title>
        <authorList>
            <person name="Cox L.M."/>
            <person name="Sohn J."/>
            <person name="Tyrrell K.L."/>
            <person name="Citron D.M."/>
            <person name="Lawson P.A."/>
            <person name="Patel N.B."/>
            <person name="Iizumi T."/>
            <person name="Perez-Perez G.I."/>
            <person name="Goldstein E.J."/>
            <person name="Blaser M.J."/>
        </authorList>
    </citation>
    <scope>NUCLEOTIDE SEQUENCE [LARGE SCALE GENOMIC DNA]</scope>
    <source>
        <strain evidence="2 3">NYU-BL-A4</strain>
    </source>
</reference>
<feature type="transmembrane region" description="Helical" evidence="1">
    <location>
        <begin position="114"/>
        <end position="135"/>
    </location>
</feature>
<keyword evidence="3" id="KW-1185">Reference proteome</keyword>
<dbReference type="Proteomes" id="UP000186705">
    <property type="component" value="Unassembled WGS sequence"/>
</dbReference>
<feature type="transmembrane region" description="Helical" evidence="1">
    <location>
        <begin position="34"/>
        <end position="51"/>
    </location>
</feature>
<dbReference type="GeneID" id="78276550"/>
<sequence length="412" mass="48352">MIFLFLFNTIYLVIAFYIGKEIISASISIKKNRLFLIGLWLFLNLGNIPMFSSWNEILVFFASIALYRFLFKLPWSKVVPIAFCFFSIASITKYIGGLLSIFEMSFNAQNEVYTNVYFLTLALAILTLWGFIKILVHTFQLFDQKVLPSYSWIFIFLPLSIFALFLNAEDYFKVLESQRIVIALFLIFVVSNFILSFLHSKLTSVMEIETELGIQKEKEKQLLNQIEFLNQQHKLNMSFVHELLQKENKIVSLIKEGNEREAISTLESLAQNTFQEFNGILTESNVFNAIITQFHPRIHQAGFQLRTTISINDFEFMNLSEQYDFFYHLIDNLLHCAEKRITKTDQSIIITCKRNKSFRKIECFIPLSTQNFDCDFDDNFASKYHLKIQHQKLEEYKKEKIELLLSDLQPVK</sequence>
<proteinExistence type="predicted"/>
<evidence type="ECO:0000313" key="3">
    <source>
        <dbReference type="Proteomes" id="UP000186705"/>
    </source>
</evidence>
<dbReference type="EMBL" id="MPKA01000139">
    <property type="protein sequence ID" value="OLU43879.1"/>
    <property type="molecule type" value="Genomic_DNA"/>
</dbReference>
<feature type="transmembrane region" description="Helical" evidence="1">
    <location>
        <begin position="180"/>
        <end position="198"/>
    </location>
</feature>
<protein>
    <recommendedName>
        <fullName evidence="4">Sensor histidine kinase NatK C-terminal domain-containing protein</fullName>
    </recommendedName>
</protein>
<keyword evidence="1" id="KW-0812">Transmembrane</keyword>
<evidence type="ECO:0000313" key="2">
    <source>
        <dbReference type="EMBL" id="OLU43879.1"/>
    </source>
</evidence>
<dbReference type="AlphaFoldDB" id="A0A1U7NJN2"/>
<dbReference type="STRING" id="1862672.BO225_11480"/>
<dbReference type="RefSeq" id="WP_076342363.1">
    <property type="nucleotide sequence ID" value="NZ_CAMSPY010000002.1"/>
</dbReference>
<feature type="transmembrane region" description="Helical" evidence="1">
    <location>
        <begin position="6"/>
        <end position="27"/>
    </location>
</feature>
<organism evidence="2 3">
    <name type="scientific">Dubosiella newyorkensis</name>
    <dbReference type="NCBI Taxonomy" id="1862672"/>
    <lineage>
        <taxon>Bacteria</taxon>
        <taxon>Bacillati</taxon>
        <taxon>Bacillota</taxon>
        <taxon>Erysipelotrichia</taxon>
        <taxon>Erysipelotrichales</taxon>
        <taxon>Erysipelotrichaceae</taxon>
        <taxon>Dubosiella</taxon>
    </lineage>
</organism>
<accession>A0A1U7NJN2</accession>
<feature type="transmembrane region" description="Helical" evidence="1">
    <location>
        <begin position="82"/>
        <end position="102"/>
    </location>
</feature>
<gene>
    <name evidence="2" type="ORF">BO225_11480</name>
</gene>
<keyword evidence="1" id="KW-0472">Membrane</keyword>
<name>A0A1U7NJN2_9FIRM</name>